<dbReference type="GeneID" id="109708733"/>
<dbReference type="Proteomes" id="UP000515123">
    <property type="component" value="Linkage group 4"/>
</dbReference>
<evidence type="ECO:0000313" key="1">
    <source>
        <dbReference type="Proteomes" id="UP000515123"/>
    </source>
</evidence>
<gene>
    <name evidence="2" type="primary">LOC109708733</name>
</gene>
<protein>
    <submittedName>
        <fullName evidence="2">Uncharacterized protein LOC109708733</fullName>
    </submittedName>
</protein>
<reference evidence="1" key="1">
    <citation type="journal article" date="2015" name="Nat. Genet.">
        <title>The pineapple genome and the evolution of CAM photosynthesis.</title>
        <authorList>
            <person name="Ming R."/>
            <person name="VanBuren R."/>
            <person name="Wai C.M."/>
            <person name="Tang H."/>
            <person name="Schatz M.C."/>
            <person name="Bowers J.E."/>
            <person name="Lyons E."/>
            <person name="Wang M.L."/>
            <person name="Chen J."/>
            <person name="Biggers E."/>
            <person name="Zhang J."/>
            <person name="Huang L."/>
            <person name="Zhang L."/>
            <person name="Miao W."/>
            <person name="Zhang J."/>
            <person name="Ye Z."/>
            <person name="Miao C."/>
            <person name="Lin Z."/>
            <person name="Wang H."/>
            <person name="Zhou H."/>
            <person name="Yim W.C."/>
            <person name="Priest H.D."/>
            <person name="Zheng C."/>
            <person name="Woodhouse M."/>
            <person name="Edger P.P."/>
            <person name="Guyot R."/>
            <person name="Guo H.B."/>
            <person name="Guo H."/>
            <person name="Zheng G."/>
            <person name="Singh R."/>
            <person name="Sharma A."/>
            <person name="Min X."/>
            <person name="Zheng Y."/>
            <person name="Lee H."/>
            <person name="Gurtowski J."/>
            <person name="Sedlazeck F.J."/>
            <person name="Harkess A."/>
            <person name="McKain M.R."/>
            <person name="Liao Z."/>
            <person name="Fang J."/>
            <person name="Liu J."/>
            <person name="Zhang X."/>
            <person name="Zhang Q."/>
            <person name="Hu W."/>
            <person name="Qin Y."/>
            <person name="Wang K."/>
            <person name="Chen L.Y."/>
            <person name="Shirley N."/>
            <person name="Lin Y.R."/>
            <person name="Liu L.Y."/>
            <person name="Hernandez A.G."/>
            <person name="Wright C.L."/>
            <person name="Bulone V."/>
            <person name="Tuskan G.A."/>
            <person name="Heath K."/>
            <person name="Zee F."/>
            <person name="Moore P.H."/>
            <person name="Sunkar R."/>
            <person name="Leebens-Mack J.H."/>
            <person name="Mockler T."/>
            <person name="Bennetzen J.L."/>
            <person name="Freeling M."/>
            <person name="Sankoff D."/>
            <person name="Paterson A.H."/>
            <person name="Zhu X."/>
            <person name="Yang X."/>
            <person name="Smith J.A."/>
            <person name="Cushman J.C."/>
            <person name="Paull R.E."/>
            <person name="Yu Q."/>
        </authorList>
    </citation>
    <scope>NUCLEOTIDE SEQUENCE [LARGE SCALE GENOMIC DNA]</scope>
    <source>
        <strain evidence="1">cv. F153</strain>
    </source>
</reference>
<organism evidence="1 2">
    <name type="scientific">Ananas comosus</name>
    <name type="common">Pineapple</name>
    <name type="synonym">Ananas ananas</name>
    <dbReference type="NCBI Taxonomy" id="4615"/>
    <lineage>
        <taxon>Eukaryota</taxon>
        <taxon>Viridiplantae</taxon>
        <taxon>Streptophyta</taxon>
        <taxon>Embryophyta</taxon>
        <taxon>Tracheophyta</taxon>
        <taxon>Spermatophyta</taxon>
        <taxon>Magnoliopsida</taxon>
        <taxon>Liliopsida</taxon>
        <taxon>Poales</taxon>
        <taxon>Bromeliaceae</taxon>
        <taxon>Bromelioideae</taxon>
        <taxon>Ananas</taxon>
    </lineage>
</organism>
<reference evidence="2" key="2">
    <citation type="submission" date="2025-08" db="UniProtKB">
        <authorList>
            <consortium name="RefSeq"/>
        </authorList>
    </citation>
    <scope>IDENTIFICATION</scope>
    <source>
        <tissue evidence="2">Leaf</tissue>
    </source>
</reference>
<evidence type="ECO:0000313" key="2">
    <source>
        <dbReference type="RefSeq" id="XP_020086142.1"/>
    </source>
</evidence>
<keyword evidence="1" id="KW-1185">Reference proteome</keyword>
<sequence>LCVLEEFHAEPVQINSHNYHRDCQRHKQAVAPVILNGSQNWVLIWWKELGYDSSVEEDQK</sequence>
<dbReference type="RefSeq" id="XP_020086142.1">
    <property type="nucleotide sequence ID" value="XM_020230553.1"/>
</dbReference>
<dbReference type="AlphaFoldDB" id="A0A6P5ERJ6"/>
<proteinExistence type="predicted"/>
<accession>A0A6P5ERJ6</accession>
<name>A0A6P5ERJ6_ANACO</name>
<feature type="non-terminal residue" evidence="2">
    <location>
        <position position="1"/>
    </location>
</feature>